<keyword evidence="5" id="KW-0961">Cell wall biogenesis/degradation</keyword>
<protein>
    <recommendedName>
        <fullName evidence="6">L,D-TPase catalytic domain-containing protein</fullName>
    </recommendedName>
</protein>
<keyword evidence="3" id="KW-0133">Cell shape</keyword>
<dbReference type="Gene3D" id="2.40.440.10">
    <property type="entry name" value="L,D-transpeptidase catalytic domain-like"/>
    <property type="match status" value="1"/>
</dbReference>
<gene>
    <name evidence="7" type="ORF">LCGC14_0042990</name>
</gene>
<evidence type="ECO:0000256" key="1">
    <source>
        <dbReference type="ARBA" id="ARBA00004752"/>
    </source>
</evidence>
<name>A0A0F9VTD5_9ZZZZ</name>
<dbReference type="AlphaFoldDB" id="A0A0F9VTD5"/>
<evidence type="ECO:0000256" key="5">
    <source>
        <dbReference type="ARBA" id="ARBA00023316"/>
    </source>
</evidence>
<keyword evidence="4" id="KW-0573">Peptidoglycan synthesis</keyword>
<dbReference type="PANTHER" id="PTHR36699">
    <property type="entry name" value="LD-TRANSPEPTIDASE"/>
    <property type="match status" value="1"/>
</dbReference>
<dbReference type="GO" id="GO:0071555">
    <property type="term" value="P:cell wall organization"/>
    <property type="evidence" value="ECO:0007669"/>
    <property type="project" value="UniProtKB-KW"/>
</dbReference>
<dbReference type="GO" id="GO:0008360">
    <property type="term" value="P:regulation of cell shape"/>
    <property type="evidence" value="ECO:0007669"/>
    <property type="project" value="UniProtKB-KW"/>
</dbReference>
<evidence type="ECO:0000256" key="4">
    <source>
        <dbReference type="ARBA" id="ARBA00022984"/>
    </source>
</evidence>
<evidence type="ECO:0000256" key="2">
    <source>
        <dbReference type="ARBA" id="ARBA00022679"/>
    </source>
</evidence>
<feature type="domain" description="L,D-TPase catalytic" evidence="6">
    <location>
        <begin position="37"/>
        <end position="169"/>
    </location>
</feature>
<dbReference type="InterPro" id="IPR005490">
    <property type="entry name" value="LD_TPept_cat_dom"/>
</dbReference>
<dbReference type="EMBL" id="LAZR01000009">
    <property type="protein sequence ID" value="KKO08361.1"/>
    <property type="molecule type" value="Genomic_DNA"/>
</dbReference>
<accession>A0A0F9VTD5</accession>
<proteinExistence type="predicted"/>
<evidence type="ECO:0000256" key="3">
    <source>
        <dbReference type="ARBA" id="ARBA00022960"/>
    </source>
</evidence>
<dbReference type="UniPathway" id="UPA00219"/>
<evidence type="ECO:0000259" key="6">
    <source>
        <dbReference type="PROSITE" id="PS52029"/>
    </source>
</evidence>
<comment type="pathway">
    <text evidence="1">Cell wall biogenesis; peptidoglycan biosynthesis.</text>
</comment>
<reference evidence="7" key="1">
    <citation type="journal article" date="2015" name="Nature">
        <title>Complex archaea that bridge the gap between prokaryotes and eukaryotes.</title>
        <authorList>
            <person name="Spang A."/>
            <person name="Saw J.H."/>
            <person name="Jorgensen S.L."/>
            <person name="Zaremba-Niedzwiedzka K."/>
            <person name="Martijn J."/>
            <person name="Lind A.E."/>
            <person name="van Eijk R."/>
            <person name="Schleper C."/>
            <person name="Guy L."/>
            <person name="Ettema T.J."/>
        </authorList>
    </citation>
    <scope>NUCLEOTIDE SEQUENCE</scope>
</reference>
<comment type="caution">
    <text evidence="7">The sequence shown here is derived from an EMBL/GenBank/DDBJ whole genome shotgun (WGS) entry which is preliminary data.</text>
</comment>
<dbReference type="GO" id="GO:0009252">
    <property type="term" value="P:peptidoglycan biosynthetic process"/>
    <property type="evidence" value="ECO:0007669"/>
    <property type="project" value="UniProtKB-UniPathway"/>
</dbReference>
<dbReference type="SUPFAM" id="SSF141523">
    <property type="entry name" value="L,D-transpeptidase catalytic domain-like"/>
    <property type="match status" value="1"/>
</dbReference>
<organism evidence="7">
    <name type="scientific">marine sediment metagenome</name>
    <dbReference type="NCBI Taxonomy" id="412755"/>
    <lineage>
        <taxon>unclassified sequences</taxon>
        <taxon>metagenomes</taxon>
        <taxon>ecological metagenomes</taxon>
    </lineage>
</organism>
<evidence type="ECO:0000313" key="7">
    <source>
        <dbReference type="EMBL" id="KKO08361.1"/>
    </source>
</evidence>
<dbReference type="Pfam" id="PF03734">
    <property type="entry name" value="YkuD"/>
    <property type="match status" value="1"/>
</dbReference>
<dbReference type="PROSITE" id="PS52029">
    <property type="entry name" value="LD_TPASE"/>
    <property type="match status" value="1"/>
</dbReference>
<sequence length="170" mass="18755">MNNLTRRCLLSGLSASLITPSLTSPAVAKSPADAGVTQIQIRKAARKVELIGGGRVLRSYDMWLGFTPVGKKRFQGDGKTPEGAYRIDRRNARSSFYRSLGVSYPNRHDASFARAHGRSPGGDIFIHGQVNSHSRTQRRDWTRGCIAVSNSDMDELWRYVPLGCGITIFS</sequence>
<dbReference type="InterPro" id="IPR038063">
    <property type="entry name" value="Transpep_catalytic_dom"/>
</dbReference>
<dbReference type="CDD" id="cd16913">
    <property type="entry name" value="YkuD_like"/>
    <property type="match status" value="1"/>
</dbReference>
<dbReference type="PANTHER" id="PTHR36699:SF1">
    <property type="entry name" value="L,D-TRANSPEPTIDASE YAFK-RELATED"/>
    <property type="match status" value="1"/>
</dbReference>
<dbReference type="GO" id="GO:0016740">
    <property type="term" value="F:transferase activity"/>
    <property type="evidence" value="ECO:0007669"/>
    <property type="project" value="UniProtKB-KW"/>
</dbReference>
<keyword evidence="2" id="KW-0808">Transferase</keyword>